<feature type="domain" description="DUF6533" evidence="3">
    <location>
        <begin position="21"/>
        <end position="66"/>
    </location>
</feature>
<keyword evidence="5" id="KW-1185">Reference proteome</keyword>
<dbReference type="Proteomes" id="UP001221757">
    <property type="component" value="Unassembled WGS sequence"/>
</dbReference>
<dbReference type="EMBL" id="JARKIE010000048">
    <property type="protein sequence ID" value="KAJ7693088.1"/>
    <property type="molecule type" value="Genomic_DNA"/>
</dbReference>
<keyword evidence="2" id="KW-0812">Transmembrane</keyword>
<sequence length="326" mass="36228">MDPAELGSVVVALQNVATTRYVSAAGFVVLLYDHALTLGDEVEYIWSAPSTLAKILFLILRYMVPLFLLAQTITRSGIPVIMMSDTVCKGWTAFSTYAGWLSIMISNFLVLLRIWTMLPRGHRLIIWSIVFFIASQLASFAVTSWVVARMIPVLVFEPLVGLCTFTHKPEVVWLWVVGFIFEVVVFITVCWNTLDCPRTLGPDVADVTRILFRDGAVYFIILFVLRIANVVIAIVSPISSIFVIVLCVTVLFFSPTALYVCIPSYHSFIWSATTLTTSRLIINSRRAMGKAAQHVRPTPEEGGSKSGVQSVNETYESPSCSQSLRV</sequence>
<feature type="transmembrane region" description="Helical" evidence="2">
    <location>
        <begin position="55"/>
        <end position="74"/>
    </location>
</feature>
<name>A0AAD7GFZ5_MYCRO</name>
<accession>A0AAD7GFZ5</accession>
<feature type="transmembrane region" description="Helical" evidence="2">
    <location>
        <begin position="215"/>
        <end position="235"/>
    </location>
</feature>
<keyword evidence="2" id="KW-1133">Transmembrane helix</keyword>
<feature type="transmembrane region" description="Helical" evidence="2">
    <location>
        <begin position="94"/>
        <end position="112"/>
    </location>
</feature>
<reference evidence="4" key="1">
    <citation type="submission" date="2023-03" db="EMBL/GenBank/DDBJ databases">
        <title>Massive genome expansion in bonnet fungi (Mycena s.s.) driven by repeated elements and novel gene families across ecological guilds.</title>
        <authorList>
            <consortium name="Lawrence Berkeley National Laboratory"/>
            <person name="Harder C.B."/>
            <person name="Miyauchi S."/>
            <person name="Viragh M."/>
            <person name="Kuo A."/>
            <person name="Thoen E."/>
            <person name="Andreopoulos B."/>
            <person name="Lu D."/>
            <person name="Skrede I."/>
            <person name="Drula E."/>
            <person name="Henrissat B."/>
            <person name="Morin E."/>
            <person name="Kohler A."/>
            <person name="Barry K."/>
            <person name="LaButti K."/>
            <person name="Morin E."/>
            <person name="Salamov A."/>
            <person name="Lipzen A."/>
            <person name="Mereny Z."/>
            <person name="Hegedus B."/>
            <person name="Baldrian P."/>
            <person name="Stursova M."/>
            <person name="Weitz H."/>
            <person name="Taylor A."/>
            <person name="Grigoriev I.V."/>
            <person name="Nagy L.G."/>
            <person name="Martin F."/>
            <person name="Kauserud H."/>
        </authorList>
    </citation>
    <scope>NUCLEOTIDE SEQUENCE</scope>
    <source>
        <strain evidence="4">CBHHK067</strain>
    </source>
</reference>
<evidence type="ECO:0000313" key="5">
    <source>
        <dbReference type="Proteomes" id="UP001221757"/>
    </source>
</evidence>
<evidence type="ECO:0000259" key="3">
    <source>
        <dbReference type="Pfam" id="PF20151"/>
    </source>
</evidence>
<protein>
    <recommendedName>
        <fullName evidence="3">DUF6533 domain-containing protein</fullName>
    </recommendedName>
</protein>
<feature type="transmembrane region" description="Helical" evidence="2">
    <location>
        <begin position="171"/>
        <end position="194"/>
    </location>
</feature>
<feature type="compositionally biased region" description="Polar residues" evidence="1">
    <location>
        <begin position="306"/>
        <end position="326"/>
    </location>
</feature>
<evidence type="ECO:0000313" key="4">
    <source>
        <dbReference type="EMBL" id="KAJ7693088.1"/>
    </source>
</evidence>
<comment type="caution">
    <text evidence="4">The sequence shown here is derived from an EMBL/GenBank/DDBJ whole genome shotgun (WGS) entry which is preliminary data.</text>
</comment>
<keyword evidence="2" id="KW-0472">Membrane</keyword>
<feature type="transmembrane region" description="Helical" evidence="2">
    <location>
        <begin position="241"/>
        <end position="262"/>
    </location>
</feature>
<gene>
    <name evidence="4" type="ORF">B0H17DRAFT_1060732</name>
</gene>
<organism evidence="4 5">
    <name type="scientific">Mycena rosella</name>
    <name type="common">Pink bonnet</name>
    <name type="synonym">Agaricus rosellus</name>
    <dbReference type="NCBI Taxonomy" id="1033263"/>
    <lineage>
        <taxon>Eukaryota</taxon>
        <taxon>Fungi</taxon>
        <taxon>Dikarya</taxon>
        <taxon>Basidiomycota</taxon>
        <taxon>Agaricomycotina</taxon>
        <taxon>Agaricomycetes</taxon>
        <taxon>Agaricomycetidae</taxon>
        <taxon>Agaricales</taxon>
        <taxon>Marasmiineae</taxon>
        <taxon>Mycenaceae</taxon>
        <taxon>Mycena</taxon>
    </lineage>
</organism>
<evidence type="ECO:0000256" key="1">
    <source>
        <dbReference type="SAM" id="MobiDB-lite"/>
    </source>
</evidence>
<dbReference type="InterPro" id="IPR045340">
    <property type="entry name" value="DUF6533"/>
</dbReference>
<feature type="region of interest" description="Disordered" evidence="1">
    <location>
        <begin position="293"/>
        <end position="326"/>
    </location>
</feature>
<dbReference type="AlphaFoldDB" id="A0AAD7GFZ5"/>
<feature type="transmembrane region" description="Helical" evidence="2">
    <location>
        <begin position="124"/>
        <end position="151"/>
    </location>
</feature>
<dbReference type="Pfam" id="PF20151">
    <property type="entry name" value="DUF6533"/>
    <property type="match status" value="1"/>
</dbReference>
<evidence type="ECO:0000256" key="2">
    <source>
        <dbReference type="SAM" id="Phobius"/>
    </source>
</evidence>
<proteinExistence type="predicted"/>